<dbReference type="AlphaFoldDB" id="A0A1G6YK40"/>
<dbReference type="FunFam" id="2.70.70.10:FF:000019">
    <property type="entry name" value="M23 family peptidase"/>
    <property type="match status" value="1"/>
</dbReference>
<name>A0A1G6YK40_9PROT</name>
<keyword evidence="2" id="KW-0732">Signal</keyword>
<organism evidence="4 5">
    <name type="scientific">Kordiimonas lacus</name>
    <dbReference type="NCBI Taxonomy" id="637679"/>
    <lineage>
        <taxon>Bacteria</taxon>
        <taxon>Pseudomonadati</taxon>
        <taxon>Pseudomonadota</taxon>
        <taxon>Alphaproteobacteria</taxon>
        <taxon>Kordiimonadales</taxon>
        <taxon>Kordiimonadaceae</taxon>
        <taxon>Kordiimonas</taxon>
    </lineage>
</organism>
<dbReference type="STRING" id="637679.GCA_001550055_01328"/>
<dbReference type="Proteomes" id="UP000183685">
    <property type="component" value="Unassembled WGS sequence"/>
</dbReference>
<gene>
    <name evidence="4" type="ORF">SAMN04488071_1646</name>
</gene>
<dbReference type="Gene3D" id="2.70.70.10">
    <property type="entry name" value="Glucose Permease (Domain IIA)"/>
    <property type="match status" value="1"/>
</dbReference>
<dbReference type="InterPro" id="IPR050570">
    <property type="entry name" value="Cell_wall_metabolism_enzyme"/>
</dbReference>
<dbReference type="GO" id="GO:0004222">
    <property type="term" value="F:metalloendopeptidase activity"/>
    <property type="evidence" value="ECO:0007669"/>
    <property type="project" value="TreeGrafter"/>
</dbReference>
<evidence type="ECO:0000256" key="1">
    <source>
        <dbReference type="SAM" id="MobiDB-lite"/>
    </source>
</evidence>
<feature type="signal peptide" evidence="2">
    <location>
        <begin position="1"/>
        <end position="23"/>
    </location>
</feature>
<dbReference type="OrthoDB" id="9815245at2"/>
<sequence length="273" mass="30001">MIKIVQICVVALLLTMLTPLVHAVELNGKLVQGGLVWGQLSPGSEVSLNGEPVKIGPNGEFVFGFGRDEGPTASLVILHRDGTREERTLRIKKREFDIERVEGLPPKTVTPPPEWRERRKVETGKVREARSHMADNMHWSRGFIRPAEGRFSGFYGSQRILNGQPRSPHYGLDIAGPTGTPIHAPAGGVVRLAVPDFLLEGGIVIIDHGFGVTSTLFHMNSVDVKEGTWVHQGDLIGTIGATGRASGPHVDWRVNWKDVRLDPQLLINDSIEE</sequence>
<evidence type="ECO:0000256" key="2">
    <source>
        <dbReference type="SAM" id="SignalP"/>
    </source>
</evidence>
<dbReference type="EMBL" id="FNAK01000003">
    <property type="protein sequence ID" value="SDD90353.1"/>
    <property type="molecule type" value="Genomic_DNA"/>
</dbReference>
<dbReference type="CDD" id="cd12797">
    <property type="entry name" value="M23_peptidase"/>
    <property type="match status" value="1"/>
</dbReference>
<dbReference type="Pfam" id="PF01551">
    <property type="entry name" value="Peptidase_M23"/>
    <property type="match status" value="1"/>
</dbReference>
<keyword evidence="4" id="KW-0378">Hydrolase</keyword>
<dbReference type="InterPro" id="IPR016047">
    <property type="entry name" value="M23ase_b-sheet_dom"/>
</dbReference>
<evidence type="ECO:0000313" key="5">
    <source>
        <dbReference type="Proteomes" id="UP000183685"/>
    </source>
</evidence>
<reference evidence="4 5" key="1">
    <citation type="submission" date="2016-10" db="EMBL/GenBank/DDBJ databases">
        <authorList>
            <person name="de Groot N.N."/>
        </authorList>
    </citation>
    <scope>NUCLEOTIDE SEQUENCE [LARGE SCALE GENOMIC DNA]</scope>
    <source>
        <strain evidence="4 5">CGMCC 1.9109</strain>
    </source>
</reference>
<accession>A0A1G6YK40</accession>
<feature type="chain" id="PRO_5010194007" evidence="2">
    <location>
        <begin position="24"/>
        <end position="273"/>
    </location>
</feature>
<dbReference type="PANTHER" id="PTHR21666:SF285">
    <property type="entry name" value="M23 FAMILY METALLOPEPTIDASE"/>
    <property type="match status" value="1"/>
</dbReference>
<proteinExistence type="predicted"/>
<evidence type="ECO:0000259" key="3">
    <source>
        <dbReference type="Pfam" id="PF01551"/>
    </source>
</evidence>
<protein>
    <submittedName>
        <fullName evidence="4">Murein DD-endopeptidase MepM and murein hydrolase activator NlpD, contain LysM domain</fullName>
    </submittedName>
</protein>
<feature type="domain" description="M23ase beta-sheet core" evidence="3">
    <location>
        <begin position="168"/>
        <end position="263"/>
    </location>
</feature>
<feature type="region of interest" description="Disordered" evidence="1">
    <location>
        <begin position="103"/>
        <end position="122"/>
    </location>
</feature>
<dbReference type="PANTHER" id="PTHR21666">
    <property type="entry name" value="PEPTIDASE-RELATED"/>
    <property type="match status" value="1"/>
</dbReference>
<dbReference type="RefSeq" id="WP_068302661.1">
    <property type="nucleotide sequence ID" value="NZ_FNAK01000003.1"/>
</dbReference>
<keyword evidence="5" id="KW-1185">Reference proteome</keyword>
<evidence type="ECO:0000313" key="4">
    <source>
        <dbReference type="EMBL" id="SDD90353.1"/>
    </source>
</evidence>
<dbReference type="InterPro" id="IPR011055">
    <property type="entry name" value="Dup_hybrid_motif"/>
</dbReference>
<dbReference type="SUPFAM" id="SSF51261">
    <property type="entry name" value="Duplicated hybrid motif"/>
    <property type="match status" value="1"/>
</dbReference>